<dbReference type="Pfam" id="PF09949">
    <property type="entry name" value="APP1_cat"/>
    <property type="match status" value="1"/>
</dbReference>
<gene>
    <name evidence="4" type="ORF">BGW38_000405</name>
</gene>
<feature type="region of interest" description="Disordered" evidence="2">
    <location>
        <begin position="799"/>
        <end position="820"/>
    </location>
</feature>
<evidence type="ECO:0000259" key="3">
    <source>
        <dbReference type="Pfam" id="PF09949"/>
    </source>
</evidence>
<dbReference type="OrthoDB" id="2117591at2759"/>
<feature type="compositionally biased region" description="Acidic residues" evidence="2">
    <location>
        <begin position="977"/>
        <end position="991"/>
    </location>
</feature>
<feature type="compositionally biased region" description="Polar residues" evidence="2">
    <location>
        <begin position="601"/>
        <end position="610"/>
    </location>
</feature>
<accession>A0A9P6FUX1</accession>
<evidence type="ECO:0000313" key="5">
    <source>
        <dbReference type="Proteomes" id="UP000780801"/>
    </source>
</evidence>
<dbReference type="InterPro" id="IPR019236">
    <property type="entry name" value="APP1_cat"/>
</dbReference>
<name>A0A9P6FUX1_9FUNG</name>
<feature type="compositionally biased region" description="Low complexity" evidence="2">
    <location>
        <begin position="906"/>
        <end position="922"/>
    </location>
</feature>
<dbReference type="InterPro" id="IPR052935">
    <property type="entry name" value="Mg2+_PAP"/>
</dbReference>
<feature type="region of interest" description="Disordered" evidence="2">
    <location>
        <begin position="965"/>
        <end position="999"/>
    </location>
</feature>
<evidence type="ECO:0000256" key="2">
    <source>
        <dbReference type="SAM" id="MobiDB-lite"/>
    </source>
</evidence>
<feature type="region of interest" description="Disordered" evidence="2">
    <location>
        <begin position="834"/>
        <end position="922"/>
    </location>
</feature>
<feature type="compositionally biased region" description="Polar residues" evidence="2">
    <location>
        <begin position="186"/>
        <end position="196"/>
    </location>
</feature>
<keyword evidence="1" id="KW-0175">Coiled coil</keyword>
<evidence type="ECO:0000256" key="1">
    <source>
        <dbReference type="SAM" id="Coils"/>
    </source>
</evidence>
<feature type="region of interest" description="Disordered" evidence="2">
    <location>
        <begin position="228"/>
        <end position="266"/>
    </location>
</feature>
<keyword evidence="5" id="KW-1185">Reference proteome</keyword>
<dbReference type="GO" id="GO:0008195">
    <property type="term" value="F:phosphatidate phosphatase activity"/>
    <property type="evidence" value="ECO:0007669"/>
    <property type="project" value="InterPro"/>
</dbReference>
<feature type="compositionally biased region" description="Low complexity" evidence="2">
    <location>
        <begin position="876"/>
        <end position="899"/>
    </location>
</feature>
<dbReference type="EMBL" id="JAABOA010001108">
    <property type="protein sequence ID" value="KAF9582285.1"/>
    <property type="molecule type" value="Genomic_DNA"/>
</dbReference>
<comment type="caution">
    <text evidence="4">The sequence shown here is derived from an EMBL/GenBank/DDBJ whole genome shotgun (WGS) entry which is preliminary data.</text>
</comment>
<evidence type="ECO:0000313" key="4">
    <source>
        <dbReference type="EMBL" id="KAF9582285.1"/>
    </source>
</evidence>
<feature type="region of interest" description="Disordered" evidence="2">
    <location>
        <begin position="154"/>
        <end position="209"/>
    </location>
</feature>
<feature type="region of interest" description="Disordered" evidence="2">
    <location>
        <begin position="559"/>
        <end position="665"/>
    </location>
</feature>
<dbReference type="AlphaFoldDB" id="A0A9P6FUX1"/>
<feature type="compositionally biased region" description="Low complexity" evidence="2">
    <location>
        <begin position="801"/>
        <end position="811"/>
    </location>
</feature>
<proteinExistence type="predicted"/>
<organism evidence="4 5">
    <name type="scientific">Lunasporangiospora selenospora</name>
    <dbReference type="NCBI Taxonomy" id="979761"/>
    <lineage>
        <taxon>Eukaryota</taxon>
        <taxon>Fungi</taxon>
        <taxon>Fungi incertae sedis</taxon>
        <taxon>Mucoromycota</taxon>
        <taxon>Mortierellomycotina</taxon>
        <taxon>Mortierellomycetes</taxon>
        <taxon>Mortierellales</taxon>
        <taxon>Mortierellaceae</taxon>
        <taxon>Lunasporangiospora</taxon>
    </lineage>
</organism>
<feature type="compositionally biased region" description="Basic and acidic residues" evidence="2">
    <location>
        <begin position="611"/>
        <end position="622"/>
    </location>
</feature>
<dbReference type="PANTHER" id="PTHR28208:SF3">
    <property type="entry name" value="PHOSPHATIDATE PHOSPHATASE APP1"/>
    <property type="match status" value="1"/>
</dbReference>
<reference evidence="4" key="1">
    <citation type="journal article" date="2020" name="Fungal Divers.">
        <title>Resolving the Mortierellaceae phylogeny through synthesis of multi-gene phylogenetics and phylogenomics.</title>
        <authorList>
            <person name="Vandepol N."/>
            <person name="Liber J."/>
            <person name="Desiro A."/>
            <person name="Na H."/>
            <person name="Kennedy M."/>
            <person name="Barry K."/>
            <person name="Grigoriev I.V."/>
            <person name="Miller A.N."/>
            <person name="O'Donnell K."/>
            <person name="Stajich J.E."/>
            <person name="Bonito G."/>
        </authorList>
    </citation>
    <scope>NUCLEOTIDE SEQUENCE</scope>
    <source>
        <strain evidence="4">KOD1015</strain>
    </source>
</reference>
<feature type="compositionally biased region" description="Low complexity" evidence="2">
    <location>
        <begin position="249"/>
        <end position="263"/>
    </location>
</feature>
<feature type="compositionally biased region" description="Polar residues" evidence="2">
    <location>
        <begin position="562"/>
        <end position="591"/>
    </location>
</feature>
<dbReference type="PANTHER" id="PTHR28208">
    <property type="entry name" value="PHOSPHATIDATE PHOSPHATASE APP1"/>
    <property type="match status" value="1"/>
</dbReference>
<dbReference type="Proteomes" id="UP000780801">
    <property type="component" value="Unassembled WGS sequence"/>
</dbReference>
<feature type="region of interest" description="Disordered" evidence="2">
    <location>
        <begin position="684"/>
        <end position="725"/>
    </location>
</feature>
<feature type="coiled-coil region" evidence="1">
    <location>
        <begin position="83"/>
        <end position="110"/>
    </location>
</feature>
<feature type="domain" description="Phosphatidate phosphatase APP1 catalytic" evidence="3">
    <location>
        <begin position="365"/>
        <end position="512"/>
    </location>
</feature>
<feature type="compositionally biased region" description="Low complexity" evidence="2">
    <location>
        <begin position="855"/>
        <end position="869"/>
    </location>
</feature>
<protein>
    <recommendedName>
        <fullName evidence="3">Phosphatidate phosphatase APP1 catalytic domain-containing protein</fullName>
    </recommendedName>
</protein>
<feature type="compositionally biased region" description="Low complexity" evidence="2">
    <location>
        <begin position="691"/>
        <end position="715"/>
    </location>
</feature>
<sequence>MSMARKIAGVAKDNKVYETLESRFGMFLASNTTGAQFSLQCVGLASTTHMELAGDSENYDPAVDMLLHGLDTTEGAISEAEVAQEKEYVRKSLEDNREQLLEALERSSNHVHSHGSILGSIPPLEHALVTALKPSFSDHVRRALEMERVEYQRLQETAQSPESREDESDGAITCGDMSAATKDQKLLQSDDSTSSRSEPENRPSGRLGKGAALIKVAIKRCKPAVMIHNSNNSSEDSLRLPPPLHPHQQHQLSVGASSDLSDLSGDEATTRPIASRVLSGDSVQTQSMTCIEDLGFGKSPTVQVSSRPGGHFEGTLRVSHGQVEAYRESNSEGEGNPRFLRLHAHHQDMRRPSHGIVNLIEPEGISVISDIDDTIKETNVLAGARIILRNTFLRDMQEVEGMARVYKNWWNQGAAIHYVSNSPWQLIPSLLEFFHTHMFPPGSAHLRLHDSVLKTYFKTPGENKRRSIQEILSDFPERKFILVGDSGEIDMEIYTAVALKYPDQICKIFIRDITSDRPMKESNNPKTPTTRNRSFTSLLIPKAPLSAVTSGLGGLFSRRGSTASTVGPDNANTSEVEDSNQGISSLPSAPTESLEDEASKQVPQITSTRTARPDLHLGRLEFHGGPLTPKLDPSRPMTPPPLEGEPGSPWLGGSPNGSPRQYGQGRPIMATVRSMTSSVLGSALKRTPKKGSGSNGNSGSAGLSVSYSGRSRSGSITPSSPLVEGNGYPFPTLLPSAVDIPLTKAATSTGLATPIQHPRDVFDDQDSSQVLFQHQQHLYVSTTGDTFTPSLNAVEGRVRTRTTSSGSAASSFTNQSPLLTPVMVPGTKALMMNQGNGMRGAQPSVMTGSPMWGNTTSTTLSNSFTATTTHSSSGPTLSAMTLTTSTSTTTTNTLNLSTSPAHPFATSPSRSPTSPFSISSSKTAQDVWRERVQACESQLPPGILTLFKSADQLEDCQIVKELFRKYSDGGSQRNESEGSEDMNEDGEESDETRETSSGN</sequence>